<name>A0ABR4QBK7_9CEST</name>
<comment type="caution">
    <text evidence="2">The sequence shown here is derived from an EMBL/GenBank/DDBJ whole genome shotgun (WGS) entry which is preliminary data.</text>
</comment>
<dbReference type="EMBL" id="JAKROA010000005">
    <property type="protein sequence ID" value="KAL5106965.1"/>
    <property type="molecule type" value="Genomic_DNA"/>
</dbReference>
<reference evidence="2 3" key="1">
    <citation type="journal article" date="2022" name="Front. Cell. Infect. Microbiol.">
        <title>The Genomes of Two Strains of Taenia crassiceps the Animal Model for the Study of Human Cysticercosis.</title>
        <authorList>
            <person name="Bobes R.J."/>
            <person name="Estrada K."/>
            <person name="Rios-Valencia D.G."/>
            <person name="Calderon-Gallegos A."/>
            <person name="de la Torre P."/>
            <person name="Carrero J.C."/>
            <person name="Sanchez-Flores A."/>
            <person name="Laclette J.P."/>
        </authorList>
    </citation>
    <scope>NUCLEOTIDE SEQUENCE [LARGE SCALE GENOMIC DNA]</scope>
    <source>
        <strain evidence="2">WFUcys</strain>
    </source>
</reference>
<keyword evidence="3" id="KW-1185">Reference proteome</keyword>
<gene>
    <name evidence="2" type="ORF">TcWFU_006907</name>
</gene>
<sequence length="376" mass="41599">MANECTTKPTRQQCAILRINAPFPQDLTFLVHRVNCPRSHLPYSVDLSPATEQQSLVCSPHSLSHFLLHSRPPRCLQLVLFLTAVTTSTTEETLQEPGAERECEREAEEEEVAVSCKAVKCFGSKRSIICHCVEEVCIETEVSSSLMPPSSCWLPHSSSYEAQSVRRHGHIEHDELGSNAEAGVEAGDFSATEQPSYSQLEDLSVFDTASTMSLVLCTADCHVCTSWGIDRWESFRSVRNLPPDLHFPGRVELEPASNITVGNFSVRTVRPLTSSSPPTPPNSSALTAFSLFCQAVASSQFRFAYHRCAFPVPKKGLTTRQAVKPVKYICCVGALSNALPHFHALNKAVVTLEQKPPSSNRLRFDSRQLDRQGSRR</sequence>
<proteinExistence type="predicted"/>
<protein>
    <submittedName>
        <fullName evidence="2">Uncharacterized protein</fullName>
    </submittedName>
</protein>
<organism evidence="2 3">
    <name type="scientific">Taenia crassiceps</name>
    <dbReference type="NCBI Taxonomy" id="6207"/>
    <lineage>
        <taxon>Eukaryota</taxon>
        <taxon>Metazoa</taxon>
        <taxon>Spiralia</taxon>
        <taxon>Lophotrochozoa</taxon>
        <taxon>Platyhelminthes</taxon>
        <taxon>Cestoda</taxon>
        <taxon>Eucestoda</taxon>
        <taxon>Cyclophyllidea</taxon>
        <taxon>Taeniidae</taxon>
        <taxon>Taenia</taxon>
    </lineage>
</organism>
<evidence type="ECO:0000313" key="3">
    <source>
        <dbReference type="Proteomes" id="UP001651158"/>
    </source>
</evidence>
<dbReference type="Proteomes" id="UP001651158">
    <property type="component" value="Unassembled WGS sequence"/>
</dbReference>
<accession>A0ABR4QBK7</accession>
<feature type="compositionally biased region" description="Basic and acidic residues" evidence="1">
    <location>
        <begin position="362"/>
        <end position="376"/>
    </location>
</feature>
<evidence type="ECO:0000256" key="1">
    <source>
        <dbReference type="SAM" id="MobiDB-lite"/>
    </source>
</evidence>
<feature type="region of interest" description="Disordered" evidence="1">
    <location>
        <begin position="356"/>
        <end position="376"/>
    </location>
</feature>
<evidence type="ECO:0000313" key="2">
    <source>
        <dbReference type="EMBL" id="KAL5106965.1"/>
    </source>
</evidence>